<evidence type="ECO:0000313" key="2">
    <source>
        <dbReference type="EMBL" id="KKU55788.1"/>
    </source>
</evidence>
<evidence type="ECO:0008006" key="4">
    <source>
        <dbReference type="Google" id="ProtNLM"/>
    </source>
</evidence>
<feature type="transmembrane region" description="Helical" evidence="1">
    <location>
        <begin position="200"/>
        <end position="221"/>
    </location>
</feature>
<name>A0A0G1TNS0_9BACT</name>
<proteinExistence type="predicted"/>
<dbReference type="EMBL" id="LCNM01000016">
    <property type="protein sequence ID" value="KKU55788.1"/>
    <property type="molecule type" value="Genomic_DNA"/>
</dbReference>
<evidence type="ECO:0000256" key="1">
    <source>
        <dbReference type="SAM" id="Phobius"/>
    </source>
</evidence>
<keyword evidence="1" id="KW-0812">Transmembrane</keyword>
<feature type="transmembrane region" description="Helical" evidence="1">
    <location>
        <begin position="102"/>
        <end position="126"/>
    </location>
</feature>
<sequence>MIFFGDQAWFYLSARDALLTGRLPLVGITSSIVWLHQGPLWTYLLIPVLALSGFHPVSGSILVSYFNILAAVLLYFLAKFWWGHKAGLIAAFLFVFNPMAKIYFSLAYHTSLLPLFTLIFLWCLVLRRHFLSGLFLGFLYQLHLLTFIFWPLVLFKLDFKIFLGFTIGILPFILFSPLQTFGIFVWFGKHLFSGFSGTTVLSEAYLMVFLTPAILILSRIFIRLPRIVFILTVVFLLIGYWKLNINKYGPLLSRRISLSRQILGKSSTLLPKIFIAGPGAQYSTSSYPYIYLLWWLGNPAGFNSVFQILEESQTFQVLK</sequence>
<feature type="transmembrane region" description="Helical" evidence="1">
    <location>
        <begin position="133"/>
        <end position="155"/>
    </location>
</feature>
<reference evidence="2 3" key="1">
    <citation type="journal article" date="2015" name="Nature">
        <title>rRNA introns, odd ribosomes, and small enigmatic genomes across a large radiation of phyla.</title>
        <authorList>
            <person name="Brown C.T."/>
            <person name="Hug L.A."/>
            <person name="Thomas B.C."/>
            <person name="Sharon I."/>
            <person name="Castelle C.J."/>
            <person name="Singh A."/>
            <person name="Wilkins M.J."/>
            <person name="Williams K.H."/>
            <person name="Banfield J.F."/>
        </authorList>
    </citation>
    <scope>NUCLEOTIDE SEQUENCE [LARGE SCALE GENOMIC DNA]</scope>
</reference>
<organism evidence="2 3">
    <name type="scientific">Candidatus Amesbacteria bacterium GW2011_GWA2_47_11</name>
    <dbReference type="NCBI Taxonomy" id="1618357"/>
    <lineage>
        <taxon>Bacteria</taxon>
        <taxon>Candidatus Amesiibacteriota</taxon>
    </lineage>
</organism>
<feature type="transmembrane region" description="Helical" evidence="1">
    <location>
        <begin position="64"/>
        <end position="82"/>
    </location>
</feature>
<dbReference type="AlphaFoldDB" id="A0A0G1TNS0"/>
<feature type="transmembrane region" description="Helical" evidence="1">
    <location>
        <begin position="227"/>
        <end position="245"/>
    </location>
</feature>
<feature type="transmembrane region" description="Helical" evidence="1">
    <location>
        <begin position="40"/>
        <end position="57"/>
    </location>
</feature>
<gene>
    <name evidence="2" type="ORF">UX78_C0016G0006</name>
</gene>
<accession>A0A0G1TNS0</accession>
<keyword evidence="1" id="KW-1133">Transmembrane helix</keyword>
<keyword evidence="1" id="KW-0472">Membrane</keyword>
<evidence type="ECO:0000313" key="3">
    <source>
        <dbReference type="Proteomes" id="UP000034607"/>
    </source>
</evidence>
<protein>
    <recommendedName>
        <fullName evidence="4">Glycosyltransferase RgtA/B/C/D-like domain-containing protein</fullName>
    </recommendedName>
</protein>
<feature type="transmembrane region" description="Helical" evidence="1">
    <location>
        <begin position="161"/>
        <end position="188"/>
    </location>
</feature>
<comment type="caution">
    <text evidence="2">The sequence shown here is derived from an EMBL/GenBank/DDBJ whole genome shotgun (WGS) entry which is preliminary data.</text>
</comment>
<dbReference type="Proteomes" id="UP000034607">
    <property type="component" value="Unassembled WGS sequence"/>
</dbReference>